<dbReference type="Pfam" id="PF17912">
    <property type="entry name" value="OB_MalK"/>
    <property type="match status" value="1"/>
</dbReference>
<keyword evidence="4" id="KW-0762">Sugar transport</keyword>
<evidence type="ECO:0000256" key="4">
    <source>
        <dbReference type="ARBA" id="ARBA00022597"/>
    </source>
</evidence>
<dbReference type="Gene3D" id="2.40.50.140">
    <property type="entry name" value="Nucleic acid-binding proteins"/>
    <property type="match status" value="1"/>
</dbReference>
<organism evidence="10 11">
    <name type="scientific">Reinekea marinisedimentorum</name>
    <dbReference type="NCBI Taxonomy" id="230495"/>
    <lineage>
        <taxon>Bacteria</taxon>
        <taxon>Pseudomonadati</taxon>
        <taxon>Pseudomonadota</taxon>
        <taxon>Gammaproteobacteria</taxon>
        <taxon>Oceanospirillales</taxon>
        <taxon>Saccharospirillaceae</taxon>
        <taxon>Reinekea</taxon>
    </lineage>
</organism>
<dbReference type="FunFam" id="3.40.50.300:FF:000042">
    <property type="entry name" value="Maltose/maltodextrin ABC transporter, ATP-binding protein"/>
    <property type="match status" value="1"/>
</dbReference>
<keyword evidence="8" id="KW-0472">Membrane</keyword>
<dbReference type="PANTHER" id="PTHR43875:SF12">
    <property type="entry name" value="SN-GLYCEROL-3-PHOSPHATE IMPORT ATP-BINDING PROTEIN UGPC"/>
    <property type="match status" value="1"/>
</dbReference>
<proteinExistence type="predicted"/>
<dbReference type="RefSeq" id="WP_132702775.1">
    <property type="nucleotide sequence ID" value="NZ_SLZR01000015.1"/>
</dbReference>
<dbReference type="SUPFAM" id="SSF50331">
    <property type="entry name" value="MOP-like"/>
    <property type="match status" value="1"/>
</dbReference>
<dbReference type="InterPro" id="IPR003439">
    <property type="entry name" value="ABC_transporter-like_ATP-bd"/>
</dbReference>
<feature type="domain" description="ABC transporter" evidence="9">
    <location>
        <begin position="4"/>
        <end position="235"/>
    </location>
</feature>
<evidence type="ECO:0000256" key="7">
    <source>
        <dbReference type="ARBA" id="ARBA00022967"/>
    </source>
</evidence>
<dbReference type="PANTHER" id="PTHR43875">
    <property type="entry name" value="MALTODEXTRIN IMPORT ATP-BINDING PROTEIN MSMX"/>
    <property type="match status" value="1"/>
</dbReference>
<evidence type="ECO:0000313" key="10">
    <source>
        <dbReference type="EMBL" id="TCS38748.1"/>
    </source>
</evidence>
<dbReference type="InterPro" id="IPR017871">
    <property type="entry name" value="ABC_transporter-like_CS"/>
</dbReference>
<keyword evidence="5" id="KW-0547">Nucleotide-binding</keyword>
<dbReference type="InterPro" id="IPR027417">
    <property type="entry name" value="P-loop_NTPase"/>
</dbReference>
<accession>A0A4R3HZR5</accession>
<sequence>MGALKLSSIEKTYPNGHRAVRGVSLEIEPGEFLVLVGPSGCGKSTILRTIAGLEQLTGGEIHIAEERVDERLPAKRDIAMVFQNYALYPHMSVYKNMAYGLKNRGVSKEEINSKVTEAAKMLQLTDYLERKPSQLSGGQRQRVAMGRAMVRSPKLFLFDEPLSNLDARLRAEMRLEIKQLQRKLKTTSVFVTHDQVEAMTLADRLVVLNQGEIQQVGTPKEVYHQPANIFVATFLGAPAMNLFEARVTSANEMTLNDGQTIQLPAEMANRVEPGRNVTVGIRPEHLALTQNGQRPLLNFETGLSEELGTSQLLHGKIAGTDCTLNLPHFDQHSEDQLGVVFEPKHLHLFDVETGKRIDHG</sequence>
<evidence type="ECO:0000256" key="5">
    <source>
        <dbReference type="ARBA" id="ARBA00022741"/>
    </source>
</evidence>
<dbReference type="InterPro" id="IPR015855">
    <property type="entry name" value="ABC_transpr_MalK-like"/>
</dbReference>
<dbReference type="Gene3D" id="3.40.50.300">
    <property type="entry name" value="P-loop containing nucleotide triphosphate hydrolases"/>
    <property type="match status" value="1"/>
</dbReference>
<dbReference type="SMART" id="SM00382">
    <property type="entry name" value="AAA"/>
    <property type="match status" value="1"/>
</dbReference>
<gene>
    <name evidence="10" type="ORF">BCF53_11522</name>
</gene>
<dbReference type="NCBIfam" id="NF008653">
    <property type="entry name" value="PRK11650.1"/>
    <property type="match status" value="1"/>
</dbReference>
<keyword evidence="1" id="KW-0813">Transport</keyword>
<comment type="caution">
    <text evidence="10">The sequence shown here is derived from an EMBL/GenBank/DDBJ whole genome shotgun (WGS) entry which is preliminary data.</text>
</comment>
<dbReference type="GO" id="GO:0008643">
    <property type="term" value="P:carbohydrate transport"/>
    <property type="evidence" value="ECO:0007669"/>
    <property type="project" value="InterPro"/>
</dbReference>
<evidence type="ECO:0000313" key="11">
    <source>
        <dbReference type="Proteomes" id="UP000295793"/>
    </source>
</evidence>
<dbReference type="AlphaFoldDB" id="A0A4R3HZR5"/>
<dbReference type="Proteomes" id="UP000295793">
    <property type="component" value="Unassembled WGS sequence"/>
</dbReference>
<evidence type="ECO:0000256" key="6">
    <source>
        <dbReference type="ARBA" id="ARBA00022840"/>
    </source>
</evidence>
<keyword evidence="6 10" id="KW-0067">ATP-binding</keyword>
<name>A0A4R3HZR5_9GAMM</name>
<dbReference type="SUPFAM" id="SSF52540">
    <property type="entry name" value="P-loop containing nucleoside triphosphate hydrolases"/>
    <property type="match status" value="1"/>
</dbReference>
<dbReference type="InterPro" id="IPR003593">
    <property type="entry name" value="AAA+_ATPase"/>
</dbReference>
<dbReference type="PROSITE" id="PS00211">
    <property type="entry name" value="ABC_TRANSPORTER_1"/>
    <property type="match status" value="1"/>
</dbReference>
<evidence type="ECO:0000256" key="3">
    <source>
        <dbReference type="ARBA" id="ARBA00022519"/>
    </source>
</evidence>
<dbReference type="GO" id="GO:0005524">
    <property type="term" value="F:ATP binding"/>
    <property type="evidence" value="ECO:0007669"/>
    <property type="project" value="UniProtKB-KW"/>
</dbReference>
<keyword evidence="2" id="KW-1003">Cell membrane</keyword>
<dbReference type="InterPro" id="IPR012340">
    <property type="entry name" value="NA-bd_OB-fold"/>
</dbReference>
<dbReference type="GO" id="GO:0001407">
    <property type="term" value="P:glycerophosphodiester transmembrane transport"/>
    <property type="evidence" value="ECO:0007669"/>
    <property type="project" value="TreeGrafter"/>
</dbReference>
<dbReference type="Gene3D" id="2.40.50.100">
    <property type="match status" value="1"/>
</dbReference>
<protein>
    <submittedName>
        <fullName evidence="10">sn-glycerol 3-phosphate transport system ATP-binding protein</fullName>
    </submittedName>
</protein>
<dbReference type="EMBL" id="SLZR01000015">
    <property type="protein sequence ID" value="TCS38748.1"/>
    <property type="molecule type" value="Genomic_DNA"/>
</dbReference>
<keyword evidence="3" id="KW-0997">Cell inner membrane</keyword>
<dbReference type="GO" id="GO:0016887">
    <property type="term" value="F:ATP hydrolysis activity"/>
    <property type="evidence" value="ECO:0007669"/>
    <property type="project" value="InterPro"/>
</dbReference>
<dbReference type="GO" id="GO:0055052">
    <property type="term" value="C:ATP-binding cassette (ABC) transporter complex, substrate-binding subunit-containing"/>
    <property type="evidence" value="ECO:0007669"/>
    <property type="project" value="TreeGrafter"/>
</dbReference>
<keyword evidence="11" id="KW-1185">Reference proteome</keyword>
<dbReference type="InterPro" id="IPR040582">
    <property type="entry name" value="OB_MalK-like"/>
</dbReference>
<dbReference type="GO" id="GO:0140359">
    <property type="term" value="F:ABC-type transporter activity"/>
    <property type="evidence" value="ECO:0007669"/>
    <property type="project" value="InterPro"/>
</dbReference>
<dbReference type="OrthoDB" id="9802264at2"/>
<dbReference type="Pfam" id="PF00005">
    <property type="entry name" value="ABC_tran"/>
    <property type="match status" value="1"/>
</dbReference>
<dbReference type="PROSITE" id="PS50893">
    <property type="entry name" value="ABC_TRANSPORTER_2"/>
    <property type="match status" value="1"/>
</dbReference>
<dbReference type="CDD" id="cd03301">
    <property type="entry name" value="ABC_MalK_N"/>
    <property type="match status" value="1"/>
</dbReference>
<evidence type="ECO:0000256" key="1">
    <source>
        <dbReference type="ARBA" id="ARBA00022448"/>
    </source>
</evidence>
<evidence type="ECO:0000256" key="2">
    <source>
        <dbReference type="ARBA" id="ARBA00022475"/>
    </source>
</evidence>
<evidence type="ECO:0000259" key="9">
    <source>
        <dbReference type="PROSITE" id="PS50893"/>
    </source>
</evidence>
<dbReference type="InterPro" id="IPR047641">
    <property type="entry name" value="ABC_transpr_MalK/UgpC-like"/>
</dbReference>
<reference evidence="10 11" key="1">
    <citation type="submission" date="2019-03" db="EMBL/GenBank/DDBJ databases">
        <title>Genomic Encyclopedia of Archaeal and Bacterial Type Strains, Phase II (KMG-II): from individual species to whole genera.</title>
        <authorList>
            <person name="Goeker M."/>
        </authorList>
    </citation>
    <scope>NUCLEOTIDE SEQUENCE [LARGE SCALE GENOMIC DNA]</scope>
    <source>
        <strain evidence="10 11">DSM 15388</strain>
    </source>
</reference>
<dbReference type="InterPro" id="IPR008995">
    <property type="entry name" value="Mo/tungstate-bd_C_term_dom"/>
</dbReference>
<keyword evidence="7" id="KW-1278">Translocase</keyword>
<evidence type="ECO:0000256" key="8">
    <source>
        <dbReference type="ARBA" id="ARBA00023136"/>
    </source>
</evidence>
<dbReference type="GO" id="GO:0015794">
    <property type="term" value="P:glycerol-3-phosphate transmembrane transport"/>
    <property type="evidence" value="ECO:0007669"/>
    <property type="project" value="TreeGrafter"/>
</dbReference>